<accession>A0ABU7UXB2</accession>
<keyword evidence="2" id="KW-1185">Reference proteome</keyword>
<dbReference type="Proteomes" id="UP001498469">
    <property type="component" value="Unassembled WGS sequence"/>
</dbReference>
<comment type="caution">
    <text evidence="1">The sequence shown here is derived from an EMBL/GenBank/DDBJ whole genome shotgun (WGS) entry which is preliminary data.</text>
</comment>
<protein>
    <submittedName>
        <fullName evidence="1">Uncharacterized protein</fullName>
    </submittedName>
</protein>
<evidence type="ECO:0000313" key="2">
    <source>
        <dbReference type="Proteomes" id="UP001498469"/>
    </source>
</evidence>
<dbReference type="RefSeq" id="WP_216256065.1">
    <property type="nucleotide sequence ID" value="NZ_JAZHFS010000068.1"/>
</dbReference>
<organism evidence="1 2">
    <name type="scientific">Clostridium frigoriphilum</name>
    <dbReference type="NCBI Taxonomy" id="443253"/>
    <lineage>
        <taxon>Bacteria</taxon>
        <taxon>Bacillati</taxon>
        <taxon>Bacillota</taxon>
        <taxon>Clostridia</taxon>
        <taxon>Eubacteriales</taxon>
        <taxon>Clostridiaceae</taxon>
        <taxon>Clostridium</taxon>
    </lineage>
</organism>
<reference evidence="1 2" key="1">
    <citation type="submission" date="2023-11" db="EMBL/GenBank/DDBJ databases">
        <title>Draft genome sequence of a psychrophilic Clostridium strain from permafrost water brine.</title>
        <authorList>
            <person name="Shcherbakova V.A."/>
            <person name="Trubitsyn V.E."/>
            <person name="Zakharyuk A.G."/>
        </authorList>
    </citation>
    <scope>NUCLEOTIDE SEQUENCE [LARGE SCALE GENOMIC DNA]</scope>
    <source>
        <strain evidence="1 2">14F</strain>
    </source>
</reference>
<sequence length="68" mass="7910">MDYSKAHSEGLVGKYIEEIEIQKKRMAKNFEQMDFQNAVEKDKCGEIVDDMINNCNELINKLKGYSFS</sequence>
<evidence type="ECO:0000313" key="1">
    <source>
        <dbReference type="EMBL" id="MEF2115429.1"/>
    </source>
</evidence>
<proteinExistence type="predicted"/>
<name>A0ABU7UXB2_9CLOT</name>
<dbReference type="EMBL" id="JAZHFS010000068">
    <property type="protein sequence ID" value="MEF2115429.1"/>
    <property type="molecule type" value="Genomic_DNA"/>
</dbReference>
<gene>
    <name evidence="1" type="ORF">SJI18_24485</name>
</gene>